<accession>A0A1A9EZ54</accession>
<reference evidence="5" key="1">
    <citation type="submission" date="2016-05" db="EMBL/GenBank/DDBJ databases">
        <authorList>
            <person name="Baek K."/>
            <person name="Yang S.-J."/>
        </authorList>
    </citation>
    <scope>NUCLEOTIDE SEQUENCE [LARGE SCALE GENOMIC DNA]</scope>
    <source>
        <strain evidence="5">ST58-10</strain>
    </source>
</reference>
<dbReference type="Proteomes" id="UP000078070">
    <property type="component" value="Chromosome"/>
</dbReference>
<evidence type="ECO:0000256" key="2">
    <source>
        <dbReference type="ARBA" id="ARBA00023002"/>
    </source>
</evidence>
<gene>
    <name evidence="4" type="ORF">A8C75_11995</name>
</gene>
<dbReference type="RefSeq" id="WP_067382514.1">
    <property type="nucleotide sequence ID" value="NZ_CP015839.1"/>
</dbReference>
<evidence type="ECO:0000256" key="1">
    <source>
        <dbReference type="ARBA" id="ARBA00006484"/>
    </source>
</evidence>
<dbReference type="KEGG" id="mars:A8C75_11995"/>
<protein>
    <submittedName>
        <fullName evidence="4">Short-chain dehydrogenase</fullName>
    </submittedName>
</protein>
<organism evidence="4 5">
    <name type="scientific">Marinobacterium aestuarii</name>
    <dbReference type="NCBI Taxonomy" id="1821621"/>
    <lineage>
        <taxon>Bacteria</taxon>
        <taxon>Pseudomonadati</taxon>
        <taxon>Pseudomonadota</taxon>
        <taxon>Gammaproteobacteria</taxon>
        <taxon>Oceanospirillales</taxon>
        <taxon>Oceanospirillaceae</taxon>
        <taxon>Marinobacterium</taxon>
    </lineage>
</organism>
<keyword evidence="5" id="KW-1185">Reference proteome</keyword>
<keyword evidence="2" id="KW-0560">Oxidoreductase</keyword>
<evidence type="ECO:0000256" key="3">
    <source>
        <dbReference type="RuleBase" id="RU000363"/>
    </source>
</evidence>
<dbReference type="InterPro" id="IPR020904">
    <property type="entry name" value="Sc_DH/Rdtase_CS"/>
</dbReference>
<dbReference type="PANTHER" id="PTHR44169">
    <property type="entry name" value="NADPH-DEPENDENT 1-ACYLDIHYDROXYACETONE PHOSPHATE REDUCTASE"/>
    <property type="match status" value="1"/>
</dbReference>
<dbReference type="Pfam" id="PF00106">
    <property type="entry name" value="adh_short"/>
    <property type="match status" value="1"/>
</dbReference>
<dbReference type="STRING" id="1821621.A8C75_11995"/>
<dbReference type="GO" id="GO:0016491">
    <property type="term" value="F:oxidoreductase activity"/>
    <property type="evidence" value="ECO:0007669"/>
    <property type="project" value="UniProtKB-KW"/>
</dbReference>
<dbReference type="InterPro" id="IPR002347">
    <property type="entry name" value="SDR_fam"/>
</dbReference>
<dbReference type="CDD" id="cd05374">
    <property type="entry name" value="17beta-HSD-like_SDR_c"/>
    <property type="match status" value="1"/>
</dbReference>
<comment type="similarity">
    <text evidence="1 3">Belongs to the short-chain dehydrogenases/reductases (SDR) family.</text>
</comment>
<dbReference type="PRINTS" id="PR00080">
    <property type="entry name" value="SDRFAMILY"/>
</dbReference>
<name>A0A1A9EZ54_9GAMM</name>
<dbReference type="OrthoDB" id="9775296at2"/>
<reference evidence="4 5" key="2">
    <citation type="journal article" date="2018" name="Int. J. Syst. Evol. Microbiol.">
        <title>Marinobacterium aestuarii sp. nov., a benzene-degrading marine bacterium isolated from estuary sediment.</title>
        <authorList>
            <person name="Bae S.S."/>
            <person name="Jung J."/>
            <person name="Chung D."/>
            <person name="Baek K."/>
        </authorList>
    </citation>
    <scope>NUCLEOTIDE SEQUENCE [LARGE SCALE GENOMIC DNA]</scope>
    <source>
        <strain evidence="4 5">ST58-10</strain>
    </source>
</reference>
<dbReference type="AlphaFoldDB" id="A0A1A9EZ54"/>
<dbReference type="SUPFAM" id="SSF51735">
    <property type="entry name" value="NAD(P)-binding Rossmann-fold domains"/>
    <property type="match status" value="1"/>
</dbReference>
<dbReference type="PANTHER" id="PTHR44169:SF6">
    <property type="entry name" value="NADPH-DEPENDENT 1-ACYLDIHYDROXYACETONE PHOSPHATE REDUCTASE"/>
    <property type="match status" value="1"/>
</dbReference>
<dbReference type="PRINTS" id="PR00081">
    <property type="entry name" value="GDHRDH"/>
</dbReference>
<dbReference type="InterPro" id="IPR036291">
    <property type="entry name" value="NAD(P)-bd_dom_sf"/>
</dbReference>
<dbReference type="EMBL" id="CP015839">
    <property type="protein sequence ID" value="ANG63122.1"/>
    <property type="molecule type" value="Genomic_DNA"/>
</dbReference>
<evidence type="ECO:0000313" key="4">
    <source>
        <dbReference type="EMBL" id="ANG63122.1"/>
    </source>
</evidence>
<proteinExistence type="inferred from homology"/>
<dbReference type="Gene3D" id="3.40.50.720">
    <property type="entry name" value="NAD(P)-binding Rossmann-like Domain"/>
    <property type="match status" value="1"/>
</dbReference>
<evidence type="ECO:0000313" key="5">
    <source>
        <dbReference type="Proteomes" id="UP000078070"/>
    </source>
</evidence>
<sequence length="283" mass="31437">MEKSILITGCSSGIGHHVALGLRQRGYRVFATARKPEDVEHLREQGLESCQLDVDDSDSIDSAVRWVLEQTGGSLDALFNNAGFGQPGAVEDLSRQVLREQFETNLFGAHELACRVLPAMRRQGHGRIIQHSSVLGLITLKYRGAYNASKFALEGLSDTLRQELHGSGIQVSLIETGPVISHFRENAYAKFKQNIDRSNSPHSATYAAVEQRLAAQGNSGKKDPFTLRPEAVLLKVLHALEAKQARPRYYVTTPTHIFGTLRRLLSTRALDWILRAVADRENR</sequence>
<dbReference type="PROSITE" id="PS00061">
    <property type="entry name" value="ADH_SHORT"/>
    <property type="match status" value="1"/>
</dbReference>